<dbReference type="EMBL" id="KX611805">
    <property type="protein sequence ID" value="AQX44047.1"/>
    <property type="molecule type" value="Genomic_DNA"/>
</dbReference>
<organism evidence="1">
    <name type="scientific">Plasmodium ovale wallikeri</name>
    <dbReference type="NCBI Taxonomy" id="864142"/>
    <lineage>
        <taxon>Eukaryota</taxon>
        <taxon>Sar</taxon>
        <taxon>Alveolata</taxon>
        <taxon>Apicomplexa</taxon>
        <taxon>Aconoidasida</taxon>
        <taxon>Haemosporida</taxon>
        <taxon>Plasmodiidae</taxon>
        <taxon>Plasmodium</taxon>
        <taxon>Plasmodium (Plasmodium)</taxon>
    </lineage>
</organism>
<reference evidence="1" key="1">
    <citation type="submission" date="2016-07" db="EMBL/GenBank/DDBJ databases">
        <title>Apicoplast organellar genome sequence from Plasmodium ovale wallikeri.</title>
        <authorList>
            <person name="Oguike M.C."/>
            <person name="Benavente E.D."/>
            <person name="Clark T.G."/>
            <person name="Sutherland C.J."/>
        </authorList>
    </citation>
    <scope>NUCLEOTIDE SEQUENCE</scope>
</reference>
<evidence type="ECO:0000313" key="1">
    <source>
        <dbReference type="EMBL" id="AQX44047.1"/>
    </source>
</evidence>
<proteinExistence type="predicted"/>
<protein>
    <submittedName>
        <fullName evidence="1">Large subunit ribosomal protein 23</fullName>
    </submittedName>
</protein>
<keyword evidence="1" id="KW-0687">Ribonucleoprotein</keyword>
<dbReference type="GO" id="GO:0005840">
    <property type="term" value="C:ribosome"/>
    <property type="evidence" value="ECO:0007669"/>
    <property type="project" value="UniProtKB-KW"/>
</dbReference>
<accession>A0A1S6YFG2</accession>
<keyword evidence="1" id="KW-0689">Ribosomal protein</keyword>
<gene>
    <name evidence="1" type="primary">rpl23</name>
</gene>
<sequence>MKEIILHNYLNNNIYYKVNFISKKYCIIFVKIYLTKLDIKYIITNILKKNINNKIKINFINKKNFLKKYIILFK</sequence>
<dbReference type="AlphaFoldDB" id="A0A1S6YFG2"/>
<name>A0A1S6YFG2_PLAOA</name>